<protein>
    <submittedName>
        <fullName evidence="1">Uncharacterized protein</fullName>
    </submittedName>
</protein>
<dbReference type="EMBL" id="UGPG01000001">
    <property type="protein sequence ID" value="STY42967.1"/>
    <property type="molecule type" value="Genomic_DNA"/>
</dbReference>
<dbReference type="AlphaFoldDB" id="A0A378M9D5"/>
<evidence type="ECO:0000313" key="2">
    <source>
        <dbReference type="Proteomes" id="UP000254879"/>
    </source>
</evidence>
<reference evidence="1 2" key="1">
    <citation type="submission" date="2018-06" db="EMBL/GenBank/DDBJ databases">
        <authorList>
            <consortium name="Pathogen Informatics"/>
            <person name="Doyle S."/>
        </authorList>
    </citation>
    <scope>NUCLEOTIDE SEQUENCE [LARGE SCALE GENOMIC DNA]</scope>
    <source>
        <strain evidence="2">NCTC 10815</strain>
    </source>
</reference>
<proteinExistence type="predicted"/>
<gene>
    <name evidence="1" type="ORF">NCTC10815_00219</name>
</gene>
<organism evidence="1 2">
    <name type="scientific">Listeria grayi</name>
    <name type="common">Listeria murrayi</name>
    <dbReference type="NCBI Taxonomy" id="1641"/>
    <lineage>
        <taxon>Bacteria</taxon>
        <taxon>Bacillati</taxon>
        <taxon>Bacillota</taxon>
        <taxon>Bacilli</taxon>
        <taxon>Bacillales</taxon>
        <taxon>Listeriaceae</taxon>
        <taxon>Listeria</taxon>
    </lineage>
</organism>
<evidence type="ECO:0000313" key="1">
    <source>
        <dbReference type="EMBL" id="STY42967.1"/>
    </source>
</evidence>
<sequence>MLSFEEKQAIIEKMDGLEENPVSLGRINYHYPESKRDKQIVVKFLHPNGNGFVYWPDSPEAGKDGFVNIRDYNASELEAVLKGAIGYLQTDGEPYQNGDTILFRNDRGEELRTSYENEMWIIYTGDNVEAVFPSLEAAQGYLLDEGFYEA</sequence>
<name>A0A378M9D5_LISGR</name>
<dbReference type="Proteomes" id="UP000254879">
    <property type="component" value="Unassembled WGS sequence"/>
</dbReference>
<dbReference type="RefSeq" id="WP_115345520.1">
    <property type="nucleotide sequence ID" value="NZ_UGPG01000001.1"/>
</dbReference>
<accession>A0A378M9D5</accession>